<reference evidence="2" key="2">
    <citation type="journal article" date="2017" name="J. Anim. Genet.">
        <title>Multiple reference genome sequences of hot pepper reveal the massive evolution of plant disease resistance genes by retroduplication.</title>
        <authorList>
            <person name="Kim S."/>
            <person name="Park J."/>
            <person name="Yeom S.-I."/>
            <person name="Kim Y.-M."/>
            <person name="Seo E."/>
            <person name="Kim K.-T."/>
            <person name="Kim M.-S."/>
            <person name="Lee J.M."/>
            <person name="Cheong K."/>
            <person name="Shin H.-S."/>
            <person name="Kim S.-B."/>
            <person name="Han K."/>
            <person name="Lee J."/>
            <person name="Park M."/>
            <person name="Lee H.-A."/>
            <person name="Lee H.-Y."/>
            <person name="Lee Y."/>
            <person name="Oh S."/>
            <person name="Lee J.H."/>
            <person name="Choi E."/>
            <person name="Choi E."/>
            <person name="Lee S.E."/>
            <person name="Jeon J."/>
            <person name="Kim H."/>
            <person name="Choi G."/>
            <person name="Song H."/>
            <person name="Lee J."/>
            <person name="Lee S.-C."/>
            <person name="Kwon J.-K."/>
            <person name="Lee H.-Y."/>
            <person name="Koo N."/>
            <person name="Hong Y."/>
            <person name="Kim R.W."/>
            <person name="Kang W.-H."/>
            <person name="Huh J.H."/>
            <person name="Kang B.-C."/>
            <person name="Yang T.-J."/>
            <person name="Lee Y.-H."/>
            <person name="Bennetzen J.L."/>
            <person name="Choi D."/>
        </authorList>
    </citation>
    <scope>NUCLEOTIDE SEQUENCE [LARGE SCALE GENOMIC DNA]</scope>
    <source>
        <strain evidence="2">cv. PBC81</strain>
    </source>
</reference>
<dbReference type="Proteomes" id="UP000224567">
    <property type="component" value="Unassembled WGS sequence"/>
</dbReference>
<dbReference type="OrthoDB" id="591557at2759"/>
<proteinExistence type="predicted"/>
<protein>
    <recommendedName>
        <fullName evidence="3">F-box associated domain-containing protein</fullName>
    </recommendedName>
</protein>
<gene>
    <name evidence="1" type="ORF">CQW23_22662</name>
</gene>
<dbReference type="EMBL" id="MLFT02000009">
    <property type="protein sequence ID" value="PHT39089.1"/>
    <property type="molecule type" value="Genomic_DNA"/>
</dbReference>
<sequence length="142" mass="16334">MWVMKEYGVEKSWTKLVSLLSPFGRMGYIWPLFVSENGDEVLVKLGTDISLYETRNASYKSLEIHSAGYRLQVQAITYIESLASPHVGDDCCGNGNFRWMLSVLGRRYLVACYSNYPDRIDLWVMKEYAVKNILSSRVSLWS</sequence>
<evidence type="ECO:0008006" key="3">
    <source>
        <dbReference type="Google" id="ProtNLM"/>
    </source>
</evidence>
<organism evidence="1 2">
    <name type="scientific">Capsicum baccatum</name>
    <name type="common">Peruvian pepper</name>
    <dbReference type="NCBI Taxonomy" id="33114"/>
    <lineage>
        <taxon>Eukaryota</taxon>
        <taxon>Viridiplantae</taxon>
        <taxon>Streptophyta</taxon>
        <taxon>Embryophyta</taxon>
        <taxon>Tracheophyta</taxon>
        <taxon>Spermatophyta</taxon>
        <taxon>Magnoliopsida</taxon>
        <taxon>eudicotyledons</taxon>
        <taxon>Gunneridae</taxon>
        <taxon>Pentapetalae</taxon>
        <taxon>asterids</taxon>
        <taxon>lamiids</taxon>
        <taxon>Solanales</taxon>
        <taxon>Solanaceae</taxon>
        <taxon>Solanoideae</taxon>
        <taxon>Capsiceae</taxon>
        <taxon>Capsicum</taxon>
    </lineage>
</organism>
<comment type="caution">
    <text evidence="1">The sequence shown here is derived from an EMBL/GenBank/DDBJ whole genome shotgun (WGS) entry which is preliminary data.</text>
</comment>
<evidence type="ECO:0000313" key="1">
    <source>
        <dbReference type="EMBL" id="PHT39089.1"/>
    </source>
</evidence>
<accession>A0A2G2W1M4</accession>
<name>A0A2G2W1M4_CAPBA</name>
<keyword evidence="2" id="KW-1185">Reference proteome</keyword>
<dbReference type="AlphaFoldDB" id="A0A2G2W1M4"/>
<reference evidence="1 2" key="1">
    <citation type="journal article" date="2017" name="Genome Biol.">
        <title>New reference genome sequences of hot pepper reveal the massive evolution of plant disease-resistance genes by retroduplication.</title>
        <authorList>
            <person name="Kim S."/>
            <person name="Park J."/>
            <person name="Yeom S.I."/>
            <person name="Kim Y.M."/>
            <person name="Seo E."/>
            <person name="Kim K.T."/>
            <person name="Kim M.S."/>
            <person name="Lee J.M."/>
            <person name="Cheong K."/>
            <person name="Shin H.S."/>
            <person name="Kim S.B."/>
            <person name="Han K."/>
            <person name="Lee J."/>
            <person name="Park M."/>
            <person name="Lee H.A."/>
            <person name="Lee H.Y."/>
            <person name="Lee Y."/>
            <person name="Oh S."/>
            <person name="Lee J.H."/>
            <person name="Choi E."/>
            <person name="Choi E."/>
            <person name="Lee S.E."/>
            <person name="Jeon J."/>
            <person name="Kim H."/>
            <person name="Choi G."/>
            <person name="Song H."/>
            <person name="Lee J."/>
            <person name="Lee S.C."/>
            <person name="Kwon J.K."/>
            <person name="Lee H.Y."/>
            <person name="Koo N."/>
            <person name="Hong Y."/>
            <person name="Kim R.W."/>
            <person name="Kang W.H."/>
            <person name="Huh J.H."/>
            <person name="Kang B.C."/>
            <person name="Yang T.J."/>
            <person name="Lee Y.H."/>
            <person name="Bennetzen J.L."/>
            <person name="Choi D."/>
        </authorList>
    </citation>
    <scope>NUCLEOTIDE SEQUENCE [LARGE SCALE GENOMIC DNA]</scope>
    <source>
        <strain evidence="2">cv. PBC81</strain>
    </source>
</reference>
<evidence type="ECO:0000313" key="2">
    <source>
        <dbReference type="Proteomes" id="UP000224567"/>
    </source>
</evidence>